<dbReference type="Proteomes" id="UP001159428">
    <property type="component" value="Unassembled WGS sequence"/>
</dbReference>
<keyword evidence="2" id="KW-1185">Reference proteome</keyword>
<name>A0AAU9WJ25_9CNID</name>
<gene>
    <name evidence="1" type="ORF">PMEA_00006754</name>
</gene>
<feature type="non-terminal residue" evidence="1">
    <location>
        <position position="1"/>
    </location>
</feature>
<dbReference type="AlphaFoldDB" id="A0AAU9WJ25"/>
<sequence length="58" mass="7039">NLRVKCYKEGDWISENKLAEELLEFSEDRNPWESVEEKLNAIRDMMRKIVKQMRPERG</sequence>
<organism evidence="1 2">
    <name type="scientific">Pocillopora meandrina</name>
    <dbReference type="NCBI Taxonomy" id="46732"/>
    <lineage>
        <taxon>Eukaryota</taxon>
        <taxon>Metazoa</taxon>
        <taxon>Cnidaria</taxon>
        <taxon>Anthozoa</taxon>
        <taxon>Hexacorallia</taxon>
        <taxon>Scleractinia</taxon>
        <taxon>Astrocoeniina</taxon>
        <taxon>Pocilloporidae</taxon>
        <taxon>Pocillopora</taxon>
    </lineage>
</organism>
<dbReference type="EMBL" id="CALNXJ010000015">
    <property type="protein sequence ID" value="CAH3115576.1"/>
    <property type="molecule type" value="Genomic_DNA"/>
</dbReference>
<evidence type="ECO:0000313" key="1">
    <source>
        <dbReference type="EMBL" id="CAH3115576.1"/>
    </source>
</evidence>
<evidence type="ECO:0000313" key="2">
    <source>
        <dbReference type="Proteomes" id="UP001159428"/>
    </source>
</evidence>
<comment type="caution">
    <text evidence="1">The sequence shown here is derived from an EMBL/GenBank/DDBJ whole genome shotgun (WGS) entry which is preliminary data.</text>
</comment>
<accession>A0AAU9WJ25</accession>
<protein>
    <submittedName>
        <fullName evidence="1">Uncharacterized protein</fullName>
    </submittedName>
</protein>
<reference evidence="1 2" key="1">
    <citation type="submission" date="2022-05" db="EMBL/GenBank/DDBJ databases">
        <authorList>
            <consortium name="Genoscope - CEA"/>
            <person name="William W."/>
        </authorList>
    </citation>
    <scope>NUCLEOTIDE SEQUENCE [LARGE SCALE GENOMIC DNA]</scope>
</reference>
<proteinExistence type="predicted"/>